<keyword evidence="5" id="KW-0143">Chaperone</keyword>
<proteinExistence type="inferred from homology"/>
<evidence type="ECO:0000256" key="3">
    <source>
        <dbReference type="ARBA" id="ARBA00022490"/>
    </source>
</evidence>
<dbReference type="GO" id="GO:0071973">
    <property type="term" value="P:bacterial-type flagellum-dependent cell motility"/>
    <property type="evidence" value="ECO:0007669"/>
    <property type="project" value="TreeGrafter"/>
</dbReference>
<dbReference type="CDD" id="cd16098">
    <property type="entry name" value="FliS"/>
    <property type="match status" value="1"/>
</dbReference>
<dbReference type="PANTHER" id="PTHR34773:SF1">
    <property type="entry name" value="FLAGELLAR SECRETION CHAPERONE FLIS"/>
    <property type="match status" value="1"/>
</dbReference>
<dbReference type="GO" id="GO:0044780">
    <property type="term" value="P:bacterial-type flagellum assembly"/>
    <property type="evidence" value="ECO:0007669"/>
    <property type="project" value="InterPro"/>
</dbReference>
<sequence>MNPYTKGRSAYKQAAVNTNDQGTLIMMLYDGTIRFLKAGIRKLEENDIEGAHRSIGKAKNIISELRTSLDLEKGGVVGENLNRLYTYMFSRLIDANVSKNKDPLIEVRDLMIELREGWKSVAKPQKKSLSTQYGGGNRTGAKPLTVKG</sequence>
<accession>A0A2A4SN86</accession>
<dbReference type="InterPro" id="IPR003713">
    <property type="entry name" value="FliS"/>
</dbReference>
<dbReference type="InterPro" id="IPR036584">
    <property type="entry name" value="FliS_sf"/>
</dbReference>
<dbReference type="Proteomes" id="UP000218113">
    <property type="component" value="Unassembled WGS sequence"/>
</dbReference>
<dbReference type="Gene3D" id="1.20.120.340">
    <property type="entry name" value="Flagellar protein FliS"/>
    <property type="match status" value="1"/>
</dbReference>
<dbReference type="EMBL" id="NVSR01000159">
    <property type="protein sequence ID" value="PCI22529.1"/>
    <property type="molecule type" value="Genomic_DNA"/>
</dbReference>
<dbReference type="PANTHER" id="PTHR34773">
    <property type="entry name" value="FLAGELLAR SECRETION CHAPERONE FLIS"/>
    <property type="match status" value="1"/>
</dbReference>
<keyword evidence="8" id="KW-0969">Cilium</keyword>
<keyword evidence="4 6" id="KW-1005">Bacterial flagellum biogenesis</keyword>
<comment type="subcellular location">
    <subcellularLocation>
        <location evidence="1 6">Cytoplasm</location>
        <location evidence="1 6">Cytosol</location>
    </subcellularLocation>
</comment>
<protein>
    <recommendedName>
        <fullName evidence="6">Flagellar secretion chaperone FliS</fullName>
    </recommendedName>
</protein>
<dbReference type="Pfam" id="PF02561">
    <property type="entry name" value="FliS"/>
    <property type="match status" value="1"/>
</dbReference>
<evidence type="ECO:0000256" key="4">
    <source>
        <dbReference type="ARBA" id="ARBA00022795"/>
    </source>
</evidence>
<dbReference type="SUPFAM" id="SSF101116">
    <property type="entry name" value="Flagellar export chaperone FliS"/>
    <property type="match status" value="1"/>
</dbReference>
<reference evidence="9" key="1">
    <citation type="submission" date="2017-08" db="EMBL/GenBank/DDBJ databases">
        <title>A dynamic microbial community with high functional redundancy inhabits the cold, oxic subseafloor aquifer.</title>
        <authorList>
            <person name="Tully B.J."/>
            <person name="Wheat C.G."/>
            <person name="Glazer B.T."/>
            <person name="Huber J.A."/>
        </authorList>
    </citation>
    <scope>NUCLEOTIDE SEQUENCE [LARGE SCALE GENOMIC DNA]</scope>
</reference>
<dbReference type="GO" id="GO:0005829">
    <property type="term" value="C:cytosol"/>
    <property type="evidence" value="ECO:0007669"/>
    <property type="project" value="UniProtKB-SubCell"/>
</dbReference>
<keyword evidence="8" id="KW-0966">Cell projection</keyword>
<name>A0A2A4SN86_9DELT</name>
<dbReference type="AlphaFoldDB" id="A0A2A4SN86"/>
<dbReference type="NCBIfam" id="TIGR00208">
    <property type="entry name" value="fliS"/>
    <property type="match status" value="1"/>
</dbReference>
<evidence type="ECO:0000256" key="6">
    <source>
        <dbReference type="PIRNR" id="PIRNR039090"/>
    </source>
</evidence>
<dbReference type="PIRSF" id="PIRSF039090">
    <property type="entry name" value="Flis"/>
    <property type="match status" value="1"/>
</dbReference>
<comment type="caution">
    <text evidence="8">The sequence shown here is derived from an EMBL/GenBank/DDBJ whole genome shotgun (WGS) entry which is preliminary data.</text>
</comment>
<evidence type="ECO:0000256" key="5">
    <source>
        <dbReference type="ARBA" id="ARBA00023186"/>
    </source>
</evidence>
<evidence type="ECO:0000256" key="1">
    <source>
        <dbReference type="ARBA" id="ARBA00004514"/>
    </source>
</evidence>
<evidence type="ECO:0000313" key="8">
    <source>
        <dbReference type="EMBL" id="PCI22529.1"/>
    </source>
</evidence>
<feature type="region of interest" description="Disordered" evidence="7">
    <location>
        <begin position="125"/>
        <end position="148"/>
    </location>
</feature>
<keyword evidence="8" id="KW-0282">Flagellum</keyword>
<evidence type="ECO:0000256" key="7">
    <source>
        <dbReference type="SAM" id="MobiDB-lite"/>
    </source>
</evidence>
<comment type="similarity">
    <text evidence="2 6">Belongs to the FliS family.</text>
</comment>
<keyword evidence="3 6" id="KW-0963">Cytoplasm</keyword>
<organism evidence="8 9">
    <name type="scientific">SAR324 cluster bacterium</name>
    <dbReference type="NCBI Taxonomy" id="2024889"/>
    <lineage>
        <taxon>Bacteria</taxon>
        <taxon>Deltaproteobacteria</taxon>
        <taxon>SAR324 cluster</taxon>
    </lineage>
</organism>
<evidence type="ECO:0000313" key="9">
    <source>
        <dbReference type="Proteomes" id="UP000218113"/>
    </source>
</evidence>
<evidence type="ECO:0000256" key="2">
    <source>
        <dbReference type="ARBA" id="ARBA00008787"/>
    </source>
</evidence>
<gene>
    <name evidence="8" type="primary">fliS</name>
    <name evidence="8" type="ORF">COB67_13370</name>
</gene>